<organism evidence="5 6">
    <name type="scientific">Triangularia verruculosa</name>
    <dbReference type="NCBI Taxonomy" id="2587418"/>
    <lineage>
        <taxon>Eukaryota</taxon>
        <taxon>Fungi</taxon>
        <taxon>Dikarya</taxon>
        <taxon>Ascomycota</taxon>
        <taxon>Pezizomycotina</taxon>
        <taxon>Sordariomycetes</taxon>
        <taxon>Sordariomycetidae</taxon>
        <taxon>Sordariales</taxon>
        <taxon>Podosporaceae</taxon>
        <taxon>Triangularia</taxon>
    </lineage>
</organism>
<dbReference type="Pfam" id="PF00172">
    <property type="entry name" value="Zn_clus"/>
    <property type="match status" value="1"/>
</dbReference>
<dbReference type="EMBL" id="MU864087">
    <property type="protein sequence ID" value="KAK4194169.1"/>
    <property type="molecule type" value="Genomic_DNA"/>
</dbReference>
<keyword evidence="1" id="KW-0479">Metal-binding</keyword>
<accession>A0AAN7APC8</accession>
<dbReference type="PROSITE" id="PS50048">
    <property type="entry name" value="ZN2_CY6_FUNGAL_2"/>
    <property type="match status" value="1"/>
</dbReference>
<dbReference type="InterPro" id="IPR001138">
    <property type="entry name" value="Zn2Cys6_DnaBD"/>
</dbReference>
<evidence type="ECO:0000313" key="6">
    <source>
        <dbReference type="Proteomes" id="UP001303160"/>
    </source>
</evidence>
<feature type="compositionally biased region" description="Low complexity" evidence="3">
    <location>
        <begin position="214"/>
        <end position="226"/>
    </location>
</feature>
<comment type="caution">
    <text evidence="5">The sequence shown here is derived from an EMBL/GenBank/DDBJ whole genome shotgun (WGS) entry which is preliminary data.</text>
</comment>
<dbReference type="SMART" id="SM00906">
    <property type="entry name" value="Fungal_trans"/>
    <property type="match status" value="1"/>
</dbReference>
<proteinExistence type="predicted"/>
<reference evidence="5" key="1">
    <citation type="journal article" date="2023" name="Mol. Phylogenet. Evol.">
        <title>Genome-scale phylogeny and comparative genomics of the fungal order Sordariales.</title>
        <authorList>
            <person name="Hensen N."/>
            <person name="Bonometti L."/>
            <person name="Westerberg I."/>
            <person name="Brannstrom I.O."/>
            <person name="Guillou S."/>
            <person name="Cros-Aarteil S."/>
            <person name="Calhoun S."/>
            <person name="Haridas S."/>
            <person name="Kuo A."/>
            <person name="Mondo S."/>
            <person name="Pangilinan J."/>
            <person name="Riley R."/>
            <person name="LaButti K."/>
            <person name="Andreopoulos B."/>
            <person name="Lipzen A."/>
            <person name="Chen C."/>
            <person name="Yan M."/>
            <person name="Daum C."/>
            <person name="Ng V."/>
            <person name="Clum A."/>
            <person name="Steindorff A."/>
            <person name="Ohm R.A."/>
            <person name="Martin F."/>
            <person name="Silar P."/>
            <person name="Natvig D.O."/>
            <person name="Lalanne C."/>
            <person name="Gautier V."/>
            <person name="Ament-Velasquez S.L."/>
            <person name="Kruys A."/>
            <person name="Hutchinson M.I."/>
            <person name="Powell A.J."/>
            <person name="Barry K."/>
            <person name="Miller A.N."/>
            <person name="Grigoriev I.V."/>
            <person name="Debuchy R."/>
            <person name="Gladieux P."/>
            <person name="Hiltunen Thoren M."/>
            <person name="Johannesson H."/>
        </authorList>
    </citation>
    <scope>NUCLEOTIDE SEQUENCE</scope>
    <source>
        <strain evidence="5">CBS 315.58</strain>
    </source>
</reference>
<evidence type="ECO:0000256" key="3">
    <source>
        <dbReference type="SAM" id="MobiDB-lite"/>
    </source>
</evidence>
<dbReference type="AlphaFoldDB" id="A0AAN7APC8"/>
<feature type="domain" description="Zn(2)-C6 fungal-type" evidence="4">
    <location>
        <begin position="46"/>
        <end position="75"/>
    </location>
</feature>
<dbReference type="Gene3D" id="4.10.240.10">
    <property type="entry name" value="Zn(2)-C6 fungal-type DNA-binding domain"/>
    <property type="match status" value="1"/>
</dbReference>
<reference evidence="5" key="2">
    <citation type="submission" date="2023-05" db="EMBL/GenBank/DDBJ databases">
        <authorList>
            <consortium name="Lawrence Berkeley National Laboratory"/>
            <person name="Steindorff A."/>
            <person name="Hensen N."/>
            <person name="Bonometti L."/>
            <person name="Westerberg I."/>
            <person name="Brannstrom I.O."/>
            <person name="Guillou S."/>
            <person name="Cros-Aarteil S."/>
            <person name="Calhoun S."/>
            <person name="Haridas S."/>
            <person name="Kuo A."/>
            <person name="Mondo S."/>
            <person name="Pangilinan J."/>
            <person name="Riley R."/>
            <person name="Labutti K."/>
            <person name="Andreopoulos B."/>
            <person name="Lipzen A."/>
            <person name="Chen C."/>
            <person name="Yanf M."/>
            <person name="Daum C."/>
            <person name="Ng V."/>
            <person name="Clum A."/>
            <person name="Ohm R."/>
            <person name="Martin F."/>
            <person name="Silar P."/>
            <person name="Natvig D."/>
            <person name="Lalanne C."/>
            <person name="Gautier V."/>
            <person name="Ament-Velasquez S.L."/>
            <person name="Kruys A."/>
            <person name="Hutchinson M.I."/>
            <person name="Powell A.J."/>
            <person name="Barry K."/>
            <person name="Miller A.N."/>
            <person name="Grigoriev I.V."/>
            <person name="Debuchy R."/>
            <person name="Gladieux P."/>
            <person name="Thoren M.H."/>
            <person name="Johannesson H."/>
        </authorList>
    </citation>
    <scope>NUCLEOTIDE SEQUENCE</scope>
    <source>
        <strain evidence="5">CBS 315.58</strain>
    </source>
</reference>
<evidence type="ECO:0000256" key="2">
    <source>
        <dbReference type="ARBA" id="ARBA00023242"/>
    </source>
</evidence>
<dbReference type="GO" id="GO:0006351">
    <property type="term" value="P:DNA-templated transcription"/>
    <property type="evidence" value="ECO:0007669"/>
    <property type="project" value="InterPro"/>
</dbReference>
<protein>
    <recommendedName>
        <fullName evidence="4">Zn(2)-C6 fungal-type domain-containing protein</fullName>
    </recommendedName>
</protein>
<keyword evidence="6" id="KW-1185">Reference proteome</keyword>
<sequence>MPRQPKPPSTSTGKKKKKPELVDGRLPVNPRRKKVAPEERKRVPSACNNCNVRRVKCSGDTPCGQCHNTNRECQYPELVPKVTVPKSQWEALTALQAWAFHAVEVKRQLVTGELVRKVTLEDGRVEYQLTTELPPLPDLSELQFKPEAQDVPNNAAKVEQSRERKQEPKQAQQQLPALPTVPEATPTQQQQQQGRPERPHQEGPVQSAEKPEAARAASPSTSSTLSKRSDFYHGPGAGYDPRSDEGRMLADSAGTSRYLGASSGATFLDNIKNMLTLTIPLATLISAGPEDMFARSIGRYQTDDSHSLLGPLVKDPVRHLPPVPNIVKLLDEVRYFIQDGSAEDLFPSGGIMFWAFPTFNELTALGTARQQRTMTAEHYLQVPRDDEQRNPLSLTFAALGFNSLLSLTGKDSRVNGRLGEEYFVTSRQLLGNPWDDVTSTIKDAAVMGLLALYLVEINRRDQAHLWVKHAMHICEVRGIHRGHTSDEAEVRTFWTLYIIDTWLSCLLGRTPSIPDDGISLRSPSECLGFTSPTGLKAHLELSRITHKIIYNGLRRQSDGKKSDHGKSRAEAHVKRSLKILEQWLNDLDPALKFPDVEKMPVHVALTLPDGCWPYEPPANYGRDRARWALHMSYNQLIILAVRPVLLTAMRKAIASLVSTGQLFNIYDNVLVEEIRRCTEAAQANLRLGCLMRHYSPHNRLLVQDLHHIFNAAVFLTMYQLVFVNVRTQLVADVDWAIEVFRQEEQTGCAYAKDCFEVLRDLKYLVSELRDSIHDPTKKEKLWKADGALQNYLGDVTASRNSAAPKTDPSMDVFMPDVQLVVGRTIKSAYGFKSSYAKRIWQMLTSWLMLEDSQLYSEIDVDGDSFVFVSCSDTNSNCSFPPGGY</sequence>
<feature type="region of interest" description="Disordered" evidence="3">
    <location>
        <begin position="1"/>
        <end position="40"/>
    </location>
</feature>
<dbReference type="CDD" id="cd00067">
    <property type="entry name" value="GAL4"/>
    <property type="match status" value="1"/>
</dbReference>
<dbReference type="SUPFAM" id="SSF57701">
    <property type="entry name" value="Zn2/Cys6 DNA-binding domain"/>
    <property type="match status" value="1"/>
</dbReference>
<feature type="compositionally biased region" description="Low complexity" evidence="3">
    <location>
        <begin position="169"/>
        <end position="178"/>
    </location>
</feature>
<dbReference type="PANTHER" id="PTHR46910">
    <property type="entry name" value="TRANSCRIPTION FACTOR PDR1"/>
    <property type="match status" value="1"/>
</dbReference>
<dbReference type="GO" id="GO:0000981">
    <property type="term" value="F:DNA-binding transcription factor activity, RNA polymerase II-specific"/>
    <property type="evidence" value="ECO:0007669"/>
    <property type="project" value="InterPro"/>
</dbReference>
<dbReference type="SMART" id="SM00066">
    <property type="entry name" value="GAL4"/>
    <property type="match status" value="1"/>
</dbReference>
<feature type="region of interest" description="Disordered" evidence="3">
    <location>
        <begin position="146"/>
        <end position="248"/>
    </location>
</feature>
<gene>
    <name evidence="5" type="ORF">QBC40DRAFT_188789</name>
</gene>
<dbReference type="CDD" id="cd12148">
    <property type="entry name" value="fungal_TF_MHR"/>
    <property type="match status" value="1"/>
</dbReference>
<evidence type="ECO:0000313" key="5">
    <source>
        <dbReference type="EMBL" id="KAK4194169.1"/>
    </source>
</evidence>
<feature type="compositionally biased region" description="Basic and acidic residues" evidence="3">
    <location>
        <begin position="159"/>
        <end position="168"/>
    </location>
</feature>
<dbReference type="InterPro" id="IPR036864">
    <property type="entry name" value="Zn2-C6_fun-type_DNA-bd_sf"/>
</dbReference>
<keyword evidence="2" id="KW-0539">Nucleus</keyword>
<evidence type="ECO:0000259" key="4">
    <source>
        <dbReference type="PROSITE" id="PS50048"/>
    </source>
</evidence>
<dbReference type="Pfam" id="PF04082">
    <property type="entry name" value="Fungal_trans"/>
    <property type="match status" value="1"/>
</dbReference>
<name>A0AAN7APC8_9PEZI</name>
<evidence type="ECO:0000256" key="1">
    <source>
        <dbReference type="ARBA" id="ARBA00022723"/>
    </source>
</evidence>
<dbReference type="GO" id="GO:0003677">
    <property type="term" value="F:DNA binding"/>
    <property type="evidence" value="ECO:0007669"/>
    <property type="project" value="InterPro"/>
</dbReference>
<dbReference type="InterPro" id="IPR007219">
    <property type="entry name" value="XnlR_reg_dom"/>
</dbReference>
<dbReference type="GO" id="GO:0008270">
    <property type="term" value="F:zinc ion binding"/>
    <property type="evidence" value="ECO:0007669"/>
    <property type="project" value="InterPro"/>
</dbReference>
<dbReference type="Proteomes" id="UP001303160">
    <property type="component" value="Unassembled WGS sequence"/>
</dbReference>
<dbReference type="InterPro" id="IPR050987">
    <property type="entry name" value="AtrR-like"/>
</dbReference>
<dbReference type="PANTHER" id="PTHR46910:SF39">
    <property type="entry name" value="ZN(II)2CYS6 TRANSCRIPTION FACTOR (EUROFUNG)"/>
    <property type="match status" value="1"/>
</dbReference>